<dbReference type="NCBIfam" id="TIGR04267">
    <property type="entry name" value="mod_HExxH"/>
    <property type="match status" value="1"/>
</dbReference>
<dbReference type="InParanoid" id="A0A545AZA6"/>
<reference evidence="1 2" key="1">
    <citation type="submission" date="2019-07" db="EMBL/GenBank/DDBJ databases">
        <title>Cryptosporangium phraense sp. nov., isolated from plant litter.</title>
        <authorList>
            <person name="Suriyachadkun C."/>
        </authorList>
    </citation>
    <scope>NUCLEOTIDE SEQUENCE [LARGE SCALE GENOMIC DNA]</scope>
    <source>
        <strain evidence="1 2">A-T 5661</strain>
    </source>
</reference>
<accession>A0A545AZA6</accession>
<organism evidence="1 2">
    <name type="scientific">Cryptosporangium phraense</name>
    <dbReference type="NCBI Taxonomy" id="2593070"/>
    <lineage>
        <taxon>Bacteria</taxon>
        <taxon>Bacillati</taxon>
        <taxon>Actinomycetota</taxon>
        <taxon>Actinomycetes</taxon>
        <taxon>Cryptosporangiales</taxon>
        <taxon>Cryptosporangiaceae</taxon>
        <taxon>Cryptosporangium</taxon>
    </lineage>
</organism>
<gene>
    <name evidence="1" type="ORF">FL583_04410</name>
</gene>
<dbReference type="RefSeq" id="WP_142703146.1">
    <property type="nucleotide sequence ID" value="NZ_VIRS01000002.1"/>
</dbReference>
<proteinExistence type="predicted"/>
<dbReference type="EMBL" id="VIRS01000002">
    <property type="protein sequence ID" value="TQS46628.1"/>
    <property type="molecule type" value="Genomic_DNA"/>
</dbReference>
<dbReference type="Proteomes" id="UP000317982">
    <property type="component" value="Unassembled WGS sequence"/>
</dbReference>
<sequence length="592" mass="63805">MSAPTRPAPADGLATALADGSEPAATVNRLYSGQLRLRTGRLRALVARAVALDPDGARDAFLEESYAALRELQQTHPRVVTALLLYPHVGAWLAESLRRLDPGRPSDETPEAQLGYLSALVAAAVLRADAELSVPLAIEEPGRVVLPAVGTCLLPAGTASAWRLAGRRITDGQHEVALPADLSAETDEWKPVRRLRSDHGSPIDVAFDEQDPARSCGPTLTLAPRADAAEWEAWQQAFDEAWAMLLAEQPGYAEEIRAGLQCLVPLASLGGGRSSSLTVGDAFGSVVTTPPANGGALALTLIHETQHGKLSALLDLEPLYRADSDDRFYAPWRDDPRPFGAVLQGVYAHLGVANFWRVHRWAADGDDATLAHMEFTRWRQQTEEAAAELARADVVTESGLAFLDVISGRLAEWGTEPVPGSADELAAAARFEHRIGWRLRNLELDAARLADAIRREPITPLPEPVAATAKQSGPTGVWSARLRLMYAGVTQPDLYERLRSGEQALDVEASDADLACLVGDYATAEPAYEAQIADGGSWEAWVGLVHCYPQTRPGPAAEFFRARPEVVASVYEELAGQLPPYEVARRLAVLLP</sequence>
<protein>
    <recommendedName>
        <fullName evidence="3">HEXXH motif domain-containing protein</fullName>
    </recommendedName>
</protein>
<dbReference type="AlphaFoldDB" id="A0A545AZA6"/>
<name>A0A545AZA6_9ACTN</name>
<keyword evidence="2" id="KW-1185">Reference proteome</keyword>
<evidence type="ECO:0000313" key="2">
    <source>
        <dbReference type="Proteomes" id="UP000317982"/>
    </source>
</evidence>
<dbReference type="InterPro" id="IPR026337">
    <property type="entry name" value="AKG_HExxH"/>
</dbReference>
<evidence type="ECO:0000313" key="1">
    <source>
        <dbReference type="EMBL" id="TQS46628.1"/>
    </source>
</evidence>
<evidence type="ECO:0008006" key="3">
    <source>
        <dbReference type="Google" id="ProtNLM"/>
    </source>
</evidence>
<comment type="caution">
    <text evidence="1">The sequence shown here is derived from an EMBL/GenBank/DDBJ whole genome shotgun (WGS) entry which is preliminary data.</text>
</comment>
<dbReference type="OrthoDB" id="796761at2"/>